<accession>A0A2D4LGK1</accession>
<evidence type="ECO:0000313" key="1">
    <source>
        <dbReference type="EMBL" id="LAB20151.1"/>
    </source>
</evidence>
<reference evidence="1" key="1">
    <citation type="submission" date="2017-07" db="EMBL/GenBank/DDBJ databases">
        <authorList>
            <person name="Mikheyev A."/>
            <person name="Grau M."/>
        </authorList>
    </citation>
    <scope>NUCLEOTIDE SEQUENCE</scope>
    <source>
        <tissue evidence="1">Venom_gland</tissue>
    </source>
</reference>
<proteinExistence type="predicted"/>
<dbReference type="EMBL" id="IACM01013741">
    <property type="protein sequence ID" value="LAB20154.1"/>
    <property type="molecule type" value="Transcribed_RNA"/>
</dbReference>
<protein>
    <submittedName>
        <fullName evidence="1">Uncharacterized protein</fullName>
    </submittedName>
</protein>
<sequence>MGKLALTASSRTWRMTTKSLPRADGLKAPFSPSLSAATSSVTTAAIIRATQRDPETAAAAASKFKKNGIFRFGGKLRILWKKLPFCLAATVHLILKTLQKIHIYLEFC</sequence>
<dbReference type="EMBL" id="IACM01013740">
    <property type="protein sequence ID" value="LAB20151.1"/>
    <property type="molecule type" value="Transcribed_RNA"/>
</dbReference>
<dbReference type="AlphaFoldDB" id="A0A2D4LGK1"/>
<reference evidence="1" key="2">
    <citation type="submission" date="2017-11" db="EMBL/GenBank/DDBJ databases">
        <title>Coralsnake Venomics: Analyses of Venom Gland Transcriptomes and Proteomes of Six Brazilian Taxa.</title>
        <authorList>
            <person name="Aird S.D."/>
            <person name="Jorge da Silva N."/>
            <person name="Qiu L."/>
            <person name="Villar-Briones A."/>
            <person name="Aparecida-Saddi V."/>
            <person name="Campos-Telles M.P."/>
            <person name="Grau M."/>
            <person name="Mikheyev A.S."/>
        </authorList>
    </citation>
    <scope>NUCLEOTIDE SEQUENCE</scope>
    <source>
        <tissue evidence="1">Venom_gland</tissue>
    </source>
</reference>
<organism evidence="1">
    <name type="scientific">Micrurus spixii</name>
    <name type="common">Amazon coral snake</name>
    <dbReference type="NCBI Taxonomy" id="129469"/>
    <lineage>
        <taxon>Eukaryota</taxon>
        <taxon>Metazoa</taxon>
        <taxon>Chordata</taxon>
        <taxon>Craniata</taxon>
        <taxon>Vertebrata</taxon>
        <taxon>Euteleostomi</taxon>
        <taxon>Lepidosauria</taxon>
        <taxon>Squamata</taxon>
        <taxon>Bifurcata</taxon>
        <taxon>Unidentata</taxon>
        <taxon>Episquamata</taxon>
        <taxon>Toxicofera</taxon>
        <taxon>Serpentes</taxon>
        <taxon>Colubroidea</taxon>
        <taxon>Elapidae</taxon>
        <taxon>Elapinae</taxon>
        <taxon>Micrurus</taxon>
    </lineage>
</organism>
<name>A0A2D4LGK1_9SAUR</name>